<feature type="transmembrane region" description="Helical" evidence="1">
    <location>
        <begin position="24"/>
        <end position="45"/>
    </location>
</feature>
<feature type="transmembrane region" description="Helical" evidence="1">
    <location>
        <begin position="57"/>
        <end position="75"/>
    </location>
</feature>
<keyword evidence="1" id="KW-1133">Transmembrane helix</keyword>
<feature type="transmembrane region" description="Helical" evidence="1">
    <location>
        <begin position="154"/>
        <end position="175"/>
    </location>
</feature>
<keyword evidence="1" id="KW-0812">Transmembrane</keyword>
<name>A0A226DXD0_FOLCA</name>
<keyword evidence="1" id="KW-0472">Membrane</keyword>
<gene>
    <name evidence="2" type="ORF">Fcan01_16586</name>
</gene>
<feature type="transmembrane region" description="Helical" evidence="1">
    <location>
        <begin position="110"/>
        <end position="134"/>
    </location>
</feature>
<feature type="transmembrane region" description="Helical" evidence="1">
    <location>
        <begin position="222"/>
        <end position="248"/>
    </location>
</feature>
<feature type="transmembrane region" description="Helical" evidence="1">
    <location>
        <begin position="196"/>
        <end position="216"/>
    </location>
</feature>
<proteinExistence type="predicted"/>
<evidence type="ECO:0000256" key="1">
    <source>
        <dbReference type="SAM" id="Phobius"/>
    </source>
</evidence>
<evidence type="ECO:0000313" key="3">
    <source>
        <dbReference type="Proteomes" id="UP000198287"/>
    </source>
</evidence>
<reference evidence="2 3" key="1">
    <citation type="submission" date="2015-12" db="EMBL/GenBank/DDBJ databases">
        <title>The genome of Folsomia candida.</title>
        <authorList>
            <person name="Faddeeva A."/>
            <person name="Derks M.F."/>
            <person name="Anvar Y."/>
            <person name="Smit S."/>
            <person name="Van Straalen N."/>
            <person name="Roelofs D."/>
        </authorList>
    </citation>
    <scope>NUCLEOTIDE SEQUENCE [LARGE SCALE GENOMIC DNA]</scope>
    <source>
        <strain evidence="2 3">VU population</strain>
        <tissue evidence="2">Whole body</tissue>
    </source>
</reference>
<comment type="caution">
    <text evidence="2">The sequence shown here is derived from an EMBL/GenBank/DDBJ whole genome shotgun (WGS) entry which is preliminary data.</text>
</comment>
<sequence length="258" mass="29376">MAVKPGMLRIKRLKFYAARAKIDLVFRGIALFSLVFHLVLTLNWFRKHSEESKFWEFVMMCYFLTVFAVLIVPLFQEIRVADDVIFLLNGCIHIEKEFLREGTQISVSSYFFIFGNMVIQAMTCLPVGISLMSLARPCMPPVLSSMAFLECPSWTAHGHAGTTFRIVVAVAEWISLSYRVAQILAQLQNHVWRMPAMSTFITAAVIVEMVALYMLITSTSKLPLPVLFLFVAAGIDFFFIIQCLFNVLSYSYENSSTF</sequence>
<dbReference type="Proteomes" id="UP000198287">
    <property type="component" value="Unassembled WGS sequence"/>
</dbReference>
<keyword evidence="3" id="KW-1185">Reference proteome</keyword>
<organism evidence="2 3">
    <name type="scientific">Folsomia candida</name>
    <name type="common">Springtail</name>
    <dbReference type="NCBI Taxonomy" id="158441"/>
    <lineage>
        <taxon>Eukaryota</taxon>
        <taxon>Metazoa</taxon>
        <taxon>Ecdysozoa</taxon>
        <taxon>Arthropoda</taxon>
        <taxon>Hexapoda</taxon>
        <taxon>Collembola</taxon>
        <taxon>Entomobryomorpha</taxon>
        <taxon>Isotomoidea</taxon>
        <taxon>Isotomidae</taxon>
        <taxon>Proisotominae</taxon>
        <taxon>Folsomia</taxon>
    </lineage>
</organism>
<evidence type="ECO:0000313" key="2">
    <source>
        <dbReference type="EMBL" id="OXA48866.1"/>
    </source>
</evidence>
<protein>
    <submittedName>
        <fullName evidence="2">Uncharacterized protein</fullName>
    </submittedName>
</protein>
<dbReference type="EMBL" id="LNIX01000011">
    <property type="protein sequence ID" value="OXA48866.1"/>
    <property type="molecule type" value="Genomic_DNA"/>
</dbReference>
<dbReference type="AlphaFoldDB" id="A0A226DXD0"/>
<accession>A0A226DXD0</accession>